<proteinExistence type="predicted"/>
<evidence type="ECO:0000256" key="1">
    <source>
        <dbReference type="SAM" id="SignalP"/>
    </source>
</evidence>
<dbReference type="Gene3D" id="3.30.1060.10">
    <property type="entry name" value="Peptide methionine sulphoxide reductase MsrA"/>
    <property type="match status" value="1"/>
</dbReference>
<feature type="signal peptide" evidence="1">
    <location>
        <begin position="1"/>
        <end position="26"/>
    </location>
</feature>
<gene>
    <name evidence="2" type="ORF">AAND1436_LOCUS3535</name>
</gene>
<organism evidence="2">
    <name type="scientific">Alexandrium andersonii</name>
    <dbReference type="NCBI Taxonomy" id="327968"/>
    <lineage>
        <taxon>Eukaryota</taxon>
        <taxon>Sar</taxon>
        <taxon>Alveolata</taxon>
        <taxon>Dinophyceae</taxon>
        <taxon>Gonyaulacales</taxon>
        <taxon>Pyrocystaceae</taxon>
        <taxon>Alexandrium</taxon>
    </lineage>
</organism>
<accession>A0A7S2AHC8</accession>
<evidence type="ECO:0000313" key="2">
    <source>
        <dbReference type="EMBL" id="CAD9367800.1"/>
    </source>
</evidence>
<dbReference type="InterPro" id="IPR036509">
    <property type="entry name" value="Met_Sox_Rdtase_MsrA_sf"/>
</dbReference>
<sequence>MQGVVMPTVMGVLSALSAALLCGCSAGLAPLPAPCPSSYAPPSGKKSIDVYFGCGCFWHMQHGFALLEMTELCRRDSNITARTAYAGGTQTGANGLVCYHNLENIADYGVMGHAEAVALSVPEEAFGTFAAKFWELCSGGVRQDVQDVGGEYRSFVGLPGGTASPFMAELRKGAGSAQLVAGKGNDDDTFGKGEVLVYDTAAFPKHVAEKYHQFHDDMLDSYGRAYNDLQRFAARTSCPGDTRILFG</sequence>
<name>A0A7S2AHC8_9DINO</name>
<keyword evidence="1" id="KW-0732">Signal</keyword>
<protein>
    <recommendedName>
        <fullName evidence="3">Peptide-methionine (S)-S-oxide reductase</fullName>
    </recommendedName>
</protein>
<dbReference type="AlphaFoldDB" id="A0A7S2AHC8"/>
<dbReference type="EMBL" id="HBGQ01007065">
    <property type="protein sequence ID" value="CAD9367800.1"/>
    <property type="molecule type" value="Transcribed_RNA"/>
</dbReference>
<dbReference type="GO" id="GO:0008113">
    <property type="term" value="F:peptide-methionine (S)-S-oxide reductase activity"/>
    <property type="evidence" value="ECO:0007669"/>
    <property type="project" value="InterPro"/>
</dbReference>
<feature type="chain" id="PRO_5031180133" description="Peptide-methionine (S)-S-oxide reductase" evidence="1">
    <location>
        <begin position="27"/>
        <end position="247"/>
    </location>
</feature>
<reference evidence="2" key="1">
    <citation type="submission" date="2021-01" db="EMBL/GenBank/DDBJ databases">
        <authorList>
            <person name="Corre E."/>
            <person name="Pelletier E."/>
            <person name="Niang G."/>
            <person name="Scheremetjew M."/>
            <person name="Finn R."/>
            <person name="Kale V."/>
            <person name="Holt S."/>
            <person name="Cochrane G."/>
            <person name="Meng A."/>
            <person name="Brown T."/>
            <person name="Cohen L."/>
        </authorList>
    </citation>
    <scope>NUCLEOTIDE SEQUENCE</scope>
    <source>
        <strain evidence="2">CCMP2222</strain>
    </source>
</reference>
<evidence type="ECO:0008006" key="3">
    <source>
        <dbReference type="Google" id="ProtNLM"/>
    </source>
</evidence>